<dbReference type="GO" id="GO:0016020">
    <property type="term" value="C:membrane"/>
    <property type="evidence" value="ECO:0007669"/>
    <property type="project" value="UniProtKB-SubCell"/>
</dbReference>
<sequence length="951" mass="106989">MSVKEEKFKGEPEKEIRQPMAGGHGRFLFGEDNKKLDNPRKILWKFLFSYLKPFRGSFIQFIFLLLLGTSIMSISPIISALIIDNGIMANNIQYVLNMSIFYLFLMLFMAISTYISQYGMAKVSQNVVFKIRNDLFFKLQDMSMTYFDLHPSGDIISITTNDIDQLNQLVGGQFVMIISGFLSIVLTVIIMYILNPLLATIGLVIFPIFIIMLKLFKKVITGVFKKTRESISKITTSVQENIAGAKVVQAFGQEEKASSEFDEANTENYKIMLKVRRIMSVFFPLIGFVTSIITASVILIGGFAIMGNVSILGITVSVGVLSAFISILAQFFRPFMSLIQVQQIIEAALAATDRIYSLLKERVEIPDPESPESFSEVSGELEFKDVSFGYIFENGDGRKNKSKEISKSPKNMMGQMMQQNPMMKRAFDAIKAYPEPYSSFMLKNMMKIPANIRQKLFMNLMGINPEDVPQKIDNILSEFHFAVPNTEMAKNHPEYKTSFDEHEKDTEVETKRPQLNMMQKMMQQNPMMKRAFDAIKTYPEPYSSFMLKNMMKIPPNIQQKLFMSLMGSKPDEVPQKIDSILSEFHFAVPNTEMAKNHPEYETSFDKKPAKDHGMSTGGMMGGGMMTMSPEFISMMAKNLGKMLSGKSSMRQSSGGGMGGEGGGMMGGGMNAPSPQALARMLANMPIADEIFQDFPQIVKDAIKEQKILIQHEQSKGYVLENLNFKIKTGTTLAIVGETGAGKTTAIKLISRFYDVNKGSVLIDGIDIRKVNKKELRDLIGLVPQDAFIFTGTIKENLLYAFETPTPEIEKKMIEVSKFLGLHNFIETLHKKYETKLKENGSNISIGQRQLIAFARALITDPKILILDEATSSVDPYTETLIQDALNKARKGRTTIIIAHRLSTIKNADHIIVLGAEKHNIIEEGNHEKLLSLNGKYKRLLEMQYKDIESDT</sequence>
<comment type="caution">
    <text evidence="11">The sequence shown here is derived from an EMBL/GenBank/DDBJ whole genome shotgun (WGS) entry which is preliminary data.</text>
</comment>
<name>A0A0F9NYE4_9ZZZZ</name>
<keyword evidence="6 8" id="KW-0472">Membrane</keyword>
<feature type="transmembrane region" description="Helical" evidence="8">
    <location>
        <begin position="174"/>
        <end position="193"/>
    </location>
</feature>
<feature type="domain" description="ABC transporter" evidence="9">
    <location>
        <begin position="702"/>
        <end position="942"/>
    </location>
</feature>
<keyword evidence="3" id="KW-0547">Nucleotide-binding</keyword>
<evidence type="ECO:0000256" key="2">
    <source>
        <dbReference type="ARBA" id="ARBA00022692"/>
    </source>
</evidence>
<dbReference type="Gene3D" id="3.40.50.300">
    <property type="entry name" value="P-loop containing nucleotide triphosphate hydrolases"/>
    <property type="match status" value="1"/>
</dbReference>
<gene>
    <name evidence="11" type="ORF">LCGC14_0910770</name>
</gene>
<dbReference type="PROSITE" id="PS50893">
    <property type="entry name" value="ABC_TRANSPORTER_2"/>
    <property type="match status" value="1"/>
</dbReference>
<dbReference type="SUPFAM" id="SSF90123">
    <property type="entry name" value="ABC transporter transmembrane region"/>
    <property type="match status" value="1"/>
</dbReference>
<protein>
    <recommendedName>
        <fullName evidence="12">ABC transporter ATP-binding protein</fullName>
    </recommendedName>
</protein>
<reference evidence="11" key="1">
    <citation type="journal article" date="2015" name="Nature">
        <title>Complex archaea that bridge the gap between prokaryotes and eukaryotes.</title>
        <authorList>
            <person name="Spang A."/>
            <person name="Saw J.H."/>
            <person name="Jorgensen S.L."/>
            <person name="Zaremba-Niedzwiedzka K."/>
            <person name="Martijn J."/>
            <person name="Lind A.E."/>
            <person name="van Eijk R."/>
            <person name="Schleper C."/>
            <person name="Guy L."/>
            <person name="Ettema T.J."/>
        </authorList>
    </citation>
    <scope>NUCLEOTIDE SEQUENCE</scope>
</reference>
<dbReference type="CDD" id="cd07346">
    <property type="entry name" value="ABC_6TM_exporters"/>
    <property type="match status" value="1"/>
</dbReference>
<feature type="transmembrane region" description="Helical" evidence="8">
    <location>
        <begin position="61"/>
        <end position="83"/>
    </location>
</feature>
<dbReference type="Pfam" id="PF00005">
    <property type="entry name" value="ABC_tran"/>
    <property type="match status" value="1"/>
</dbReference>
<dbReference type="InterPro" id="IPR003593">
    <property type="entry name" value="AAA+_ATPase"/>
</dbReference>
<dbReference type="InterPro" id="IPR011527">
    <property type="entry name" value="ABC1_TM_dom"/>
</dbReference>
<evidence type="ECO:0000256" key="1">
    <source>
        <dbReference type="ARBA" id="ARBA00004141"/>
    </source>
</evidence>
<feature type="transmembrane region" description="Helical" evidence="8">
    <location>
        <begin position="281"/>
        <end position="305"/>
    </location>
</feature>
<evidence type="ECO:0000259" key="9">
    <source>
        <dbReference type="PROSITE" id="PS50893"/>
    </source>
</evidence>
<keyword evidence="4" id="KW-0067">ATP-binding</keyword>
<evidence type="ECO:0000259" key="10">
    <source>
        <dbReference type="PROSITE" id="PS50929"/>
    </source>
</evidence>
<organism evidence="11">
    <name type="scientific">marine sediment metagenome</name>
    <dbReference type="NCBI Taxonomy" id="412755"/>
    <lineage>
        <taxon>unclassified sequences</taxon>
        <taxon>metagenomes</taxon>
        <taxon>ecological metagenomes</taxon>
    </lineage>
</organism>
<keyword evidence="5 8" id="KW-1133">Transmembrane helix</keyword>
<dbReference type="InterPro" id="IPR027417">
    <property type="entry name" value="P-loop_NTPase"/>
</dbReference>
<dbReference type="GO" id="GO:0016887">
    <property type="term" value="F:ATP hydrolysis activity"/>
    <property type="evidence" value="ECO:0007669"/>
    <property type="project" value="InterPro"/>
</dbReference>
<dbReference type="PANTHER" id="PTHR43394">
    <property type="entry name" value="ATP-DEPENDENT PERMEASE MDL1, MITOCHONDRIAL"/>
    <property type="match status" value="1"/>
</dbReference>
<dbReference type="AlphaFoldDB" id="A0A0F9NYE4"/>
<comment type="subcellular location">
    <subcellularLocation>
        <location evidence="1">Membrane</location>
        <topology evidence="1">Multi-pass membrane protein</topology>
    </subcellularLocation>
</comment>
<dbReference type="Gene3D" id="1.20.1560.10">
    <property type="entry name" value="ABC transporter type 1, transmembrane domain"/>
    <property type="match status" value="1"/>
</dbReference>
<dbReference type="InterPro" id="IPR003439">
    <property type="entry name" value="ABC_transporter-like_ATP-bd"/>
</dbReference>
<dbReference type="Pfam" id="PF00664">
    <property type="entry name" value="ABC_membrane"/>
    <property type="match status" value="1"/>
</dbReference>
<dbReference type="FunFam" id="3.40.50.300:FF:000218">
    <property type="entry name" value="Multidrug ABC transporter ATP-binding protein"/>
    <property type="match status" value="1"/>
</dbReference>
<dbReference type="InterPro" id="IPR036640">
    <property type="entry name" value="ABC1_TM_sf"/>
</dbReference>
<evidence type="ECO:0000256" key="4">
    <source>
        <dbReference type="ARBA" id="ARBA00022840"/>
    </source>
</evidence>
<accession>A0A0F9NYE4</accession>
<evidence type="ECO:0000256" key="5">
    <source>
        <dbReference type="ARBA" id="ARBA00022989"/>
    </source>
</evidence>
<keyword evidence="2 8" id="KW-0812">Transmembrane</keyword>
<feature type="region of interest" description="Disordered" evidence="7">
    <location>
        <begin position="1"/>
        <end position="22"/>
    </location>
</feature>
<feature type="transmembrane region" description="Helical" evidence="8">
    <location>
        <begin position="311"/>
        <end position="332"/>
    </location>
</feature>
<dbReference type="GO" id="GO:0015421">
    <property type="term" value="F:ABC-type oligopeptide transporter activity"/>
    <property type="evidence" value="ECO:0007669"/>
    <property type="project" value="TreeGrafter"/>
</dbReference>
<evidence type="ECO:0000256" key="3">
    <source>
        <dbReference type="ARBA" id="ARBA00022741"/>
    </source>
</evidence>
<dbReference type="PANTHER" id="PTHR43394:SF1">
    <property type="entry name" value="ATP-BINDING CASSETTE SUB-FAMILY B MEMBER 10, MITOCHONDRIAL"/>
    <property type="match status" value="1"/>
</dbReference>
<evidence type="ECO:0008006" key="12">
    <source>
        <dbReference type="Google" id="ProtNLM"/>
    </source>
</evidence>
<dbReference type="InterPro" id="IPR039421">
    <property type="entry name" value="Type_1_exporter"/>
</dbReference>
<dbReference type="GO" id="GO:0005524">
    <property type="term" value="F:ATP binding"/>
    <property type="evidence" value="ECO:0007669"/>
    <property type="project" value="UniProtKB-KW"/>
</dbReference>
<evidence type="ECO:0000313" key="11">
    <source>
        <dbReference type="EMBL" id="KKN22869.1"/>
    </source>
</evidence>
<evidence type="ECO:0000256" key="6">
    <source>
        <dbReference type="ARBA" id="ARBA00023136"/>
    </source>
</evidence>
<evidence type="ECO:0000256" key="7">
    <source>
        <dbReference type="SAM" id="MobiDB-lite"/>
    </source>
</evidence>
<proteinExistence type="predicted"/>
<evidence type="ECO:0000256" key="8">
    <source>
        <dbReference type="SAM" id="Phobius"/>
    </source>
</evidence>
<feature type="compositionally biased region" description="Basic and acidic residues" evidence="7">
    <location>
        <begin position="1"/>
        <end position="17"/>
    </location>
</feature>
<feature type="transmembrane region" description="Helical" evidence="8">
    <location>
        <begin position="199"/>
        <end position="216"/>
    </location>
</feature>
<dbReference type="SMART" id="SM00382">
    <property type="entry name" value="AAA"/>
    <property type="match status" value="1"/>
</dbReference>
<dbReference type="EMBL" id="LAZR01003023">
    <property type="protein sequence ID" value="KKN22869.1"/>
    <property type="molecule type" value="Genomic_DNA"/>
</dbReference>
<dbReference type="PROSITE" id="PS50929">
    <property type="entry name" value="ABC_TM1F"/>
    <property type="match status" value="1"/>
</dbReference>
<feature type="domain" description="ABC transmembrane type-1" evidence="10">
    <location>
        <begin position="62"/>
        <end position="347"/>
    </location>
</feature>
<feature type="transmembrane region" description="Helical" evidence="8">
    <location>
        <begin position="95"/>
        <end position="115"/>
    </location>
</feature>
<dbReference type="SUPFAM" id="SSF52540">
    <property type="entry name" value="P-loop containing nucleoside triphosphate hydrolases"/>
    <property type="match status" value="1"/>
</dbReference>